<evidence type="ECO:0000259" key="1">
    <source>
        <dbReference type="PROSITE" id="PS50097"/>
    </source>
</evidence>
<dbReference type="InterPro" id="IPR000210">
    <property type="entry name" value="BTB/POZ_dom"/>
</dbReference>
<protein>
    <recommendedName>
        <fullName evidence="1">BTB domain-containing protein</fullName>
    </recommendedName>
</protein>
<organism evidence="2 3">
    <name type="scientific">Neonectria ditissima</name>
    <dbReference type="NCBI Taxonomy" id="78410"/>
    <lineage>
        <taxon>Eukaryota</taxon>
        <taxon>Fungi</taxon>
        <taxon>Dikarya</taxon>
        <taxon>Ascomycota</taxon>
        <taxon>Pezizomycotina</taxon>
        <taxon>Sordariomycetes</taxon>
        <taxon>Hypocreomycetidae</taxon>
        <taxon>Hypocreales</taxon>
        <taxon>Nectriaceae</taxon>
        <taxon>Neonectria</taxon>
    </lineage>
</organism>
<dbReference type="AlphaFoldDB" id="A0A0P7BJQ2"/>
<evidence type="ECO:0000313" key="3">
    <source>
        <dbReference type="Proteomes" id="UP000050424"/>
    </source>
</evidence>
<keyword evidence="3" id="KW-1185">Reference proteome</keyword>
<accession>A0A0P7BJQ2</accession>
<dbReference type="EMBL" id="LKCW01000007">
    <property type="protein sequence ID" value="KPM45446.1"/>
    <property type="molecule type" value="Genomic_DNA"/>
</dbReference>
<dbReference type="InterPro" id="IPR011333">
    <property type="entry name" value="SKP1/BTB/POZ_sf"/>
</dbReference>
<dbReference type="OrthoDB" id="5275938at2759"/>
<sequence length="368" mass="41270">MDMPKEPRFVKPHPPSAARSYRCILFSPSSKLHVGCTRKSVIDDSSDPGDATALVMSRLPPQTRARAKATAVVSNTLAQGTTLEVDPAGDLYLTVGNDAPQEMLVDSRALCRSSPVFRKMLSANFSEAKPTHGTWQVRLPADEPTAFALLMNIIHNAYRQVPRKLEIALTKAGFIAWVMGHDKLLERVAREITWRLKMNDDKELVYADGKPFQETPYFGLIQLTARLIKGQEENQMILRKGCRGITQQLIEGINPQKFCKRNKCRRHSRLQGSPAILGDLLQMSFKLGIMELFVQTKTSPKLRKPPIKLWNKIYQIQLSKFSCSCGGAIASAMAYIEDESRRVAPLLSEWHYKHLSVQAAKTNVLSQP</sequence>
<dbReference type="Gene3D" id="3.30.710.10">
    <property type="entry name" value="Potassium Channel Kv1.1, Chain A"/>
    <property type="match status" value="1"/>
</dbReference>
<gene>
    <name evidence="2" type="ORF">AK830_g1108</name>
</gene>
<feature type="domain" description="BTB" evidence="1">
    <location>
        <begin position="89"/>
        <end position="163"/>
    </location>
</feature>
<reference evidence="2 3" key="1">
    <citation type="submission" date="2015-09" db="EMBL/GenBank/DDBJ databases">
        <title>Draft genome of a European isolate of the apple canker pathogen Neonectria ditissima.</title>
        <authorList>
            <person name="Gomez-Cortecero A."/>
            <person name="Harrison R.J."/>
            <person name="Armitage A.D."/>
        </authorList>
    </citation>
    <scope>NUCLEOTIDE SEQUENCE [LARGE SCALE GENOMIC DNA]</scope>
    <source>
        <strain evidence="2 3">R09/05</strain>
    </source>
</reference>
<dbReference type="PROSITE" id="PS50097">
    <property type="entry name" value="BTB"/>
    <property type="match status" value="1"/>
</dbReference>
<proteinExistence type="predicted"/>
<name>A0A0P7BJQ2_9HYPO</name>
<evidence type="ECO:0000313" key="2">
    <source>
        <dbReference type="EMBL" id="KPM45446.1"/>
    </source>
</evidence>
<dbReference type="Proteomes" id="UP000050424">
    <property type="component" value="Unassembled WGS sequence"/>
</dbReference>
<dbReference type="STRING" id="78410.A0A0P7BJQ2"/>
<comment type="caution">
    <text evidence="2">The sequence shown here is derived from an EMBL/GenBank/DDBJ whole genome shotgun (WGS) entry which is preliminary data.</text>
</comment>